<dbReference type="SUPFAM" id="SSF52833">
    <property type="entry name" value="Thioredoxin-like"/>
    <property type="match status" value="1"/>
</dbReference>
<proteinExistence type="predicted"/>
<dbReference type="EMBL" id="CP136896">
    <property type="protein sequence ID" value="WOL15010.1"/>
    <property type="molecule type" value="Genomic_DNA"/>
</dbReference>
<dbReference type="Proteomes" id="UP001327560">
    <property type="component" value="Chromosome 7"/>
</dbReference>
<feature type="region of interest" description="Disordered" evidence="1">
    <location>
        <begin position="1"/>
        <end position="84"/>
    </location>
</feature>
<accession>A0AAQ3KUR5</accession>
<gene>
    <name evidence="2" type="ORF">Cni_G23791</name>
</gene>
<evidence type="ECO:0000256" key="1">
    <source>
        <dbReference type="SAM" id="MobiDB-lite"/>
    </source>
</evidence>
<dbReference type="InterPro" id="IPR036249">
    <property type="entry name" value="Thioredoxin-like_sf"/>
</dbReference>
<protein>
    <submittedName>
        <fullName evidence="2">Selenoprotein H</fullName>
    </submittedName>
</protein>
<evidence type="ECO:0000313" key="2">
    <source>
        <dbReference type="EMBL" id="WOL15010.1"/>
    </source>
</evidence>
<dbReference type="Gene3D" id="3.40.30.10">
    <property type="entry name" value="Glutaredoxin"/>
    <property type="match status" value="1"/>
</dbReference>
<dbReference type="PANTHER" id="PTHR33638:SF1">
    <property type="entry name" value="SELENOPROTEIN H"/>
    <property type="match status" value="1"/>
</dbReference>
<dbReference type="GO" id="GO:0005794">
    <property type="term" value="C:Golgi apparatus"/>
    <property type="evidence" value="ECO:0007669"/>
    <property type="project" value="TreeGrafter"/>
</dbReference>
<dbReference type="InterPro" id="IPR052674">
    <property type="entry name" value="SelWTH-like"/>
</dbReference>
<dbReference type="PANTHER" id="PTHR33638">
    <property type="entry name" value="SELENOPROTEIN H"/>
    <property type="match status" value="1"/>
</dbReference>
<sequence>MAPKRKARSSAPPANMSPRKTRSATAGKRVGPPPAPPAKKVKSASNGNAKKPPGSKRNVAGTTMKDNVSDAEEPRVAPSPADAAVEGSAKTIIVEACKQCNSFKTRAIKVKEGLENSVSGIIVTVNPDKPRRGCFEIREENGQVFVSLLDMRRPFTPMKELDMDEVIEDIIKKIT</sequence>
<dbReference type="FunFam" id="3.40.30.10:FF:000361">
    <property type="entry name" value="Selenium binding protein"/>
    <property type="match status" value="1"/>
</dbReference>
<reference evidence="2 3" key="1">
    <citation type="submission" date="2023-10" db="EMBL/GenBank/DDBJ databases">
        <title>Chromosome-scale genome assembly provides insights into flower coloration mechanisms of Canna indica.</title>
        <authorList>
            <person name="Li C."/>
        </authorList>
    </citation>
    <scope>NUCLEOTIDE SEQUENCE [LARGE SCALE GENOMIC DNA]</scope>
    <source>
        <tissue evidence="2">Flower</tissue>
    </source>
</reference>
<organism evidence="2 3">
    <name type="scientific">Canna indica</name>
    <name type="common">Indian-shot</name>
    <dbReference type="NCBI Taxonomy" id="4628"/>
    <lineage>
        <taxon>Eukaryota</taxon>
        <taxon>Viridiplantae</taxon>
        <taxon>Streptophyta</taxon>
        <taxon>Embryophyta</taxon>
        <taxon>Tracheophyta</taxon>
        <taxon>Spermatophyta</taxon>
        <taxon>Magnoliopsida</taxon>
        <taxon>Liliopsida</taxon>
        <taxon>Zingiberales</taxon>
        <taxon>Cannaceae</taxon>
        <taxon>Canna</taxon>
    </lineage>
</organism>
<keyword evidence="3" id="KW-1185">Reference proteome</keyword>
<name>A0AAQ3KUR5_9LILI</name>
<evidence type="ECO:0000313" key="3">
    <source>
        <dbReference type="Proteomes" id="UP001327560"/>
    </source>
</evidence>
<dbReference type="AlphaFoldDB" id="A0AAQ3KUR5"/>